<evidence type="ECO:0000256" key="2">
    <source>
        <dbReference type="ARBA" id="ARBA00022448"/>
    </source>
</evidence>
<keyword evidence="4 7" id="KW-0812">Transmembrane</keyword>
<organism evidence="9">
    <name type="scientific">Candidatus Moduliflexus flocculans</name>
    <dbReference type="NCBI Taxonomy" id="1499966"/>
    <lineage>
        <taxon>Bacteria</taxon>
        <taxon>Candidatus Moduliflexota</taxon>
        <taxon>Candidatus Moduliflexia</taxon>
        <taxon>Candidatus Moduliflexales</taxon>
        <taxon>Candidatus Moduliflexaceae</taxon>
    </lineage>
</organism>
<dbReference type="PANTHER" id="PTHR43227:SF11">
    <property type="entry name" value="BLL4140 PROTEIN"/>
    <property type="match status" value="1"/>
</dbReference>
<dbReference type="AlphaFoldDB" id="A0A0S6VWU6"/>
<keyword evidence="5 7" id="KW-1133">Transmembrane helix</keyword>
<protein>
    <submittedName>
        <fullName evidence="9">Carbohydrate ABC transporter membrane protein 1, CUT1 family</fullName>
    </submittedName>
</protein>
<dbReference type="InterPro" id="IPR050809">
    <property type="entry name" value="UgpAE/MalFG_permease"/>
</dbReference>
<dbReference type="SUPFAM" id="SSF161098">
    <property type="entry name" value="MetI-like"/>
    <property type="match status" value="1"/>
</dbReference>
<reference evidence="9" key="1">
    <citation type="journal article" date="2015" name="PeerJ">
        <title>First genomic representation of candidate bacterial phylum KSB3 points to enhanced environmental sensing as a trigger of wastewater bulking.</title>
        <authorList>
            <person name="Sekiguchi Y."/>
            <person name="Ohashi A."/>
            <person name="Parks D.H."/>
            <person name="Yamauchi T."/>
            <person name="Tyson G.W."/>
            <person name="Hugenholtz P."/>
        </authorList>
    </citation>
    <scope>NUCLEOTIDE SEQUENCE [LARGE SCALE GENOMIC DNA]</scope>
</reference>
<comment type="subcellular location">
    <subcellularLocation>
        <location evidence="1 7">Cell membrane</location>
        <topology evidence="1 7">Multi-pass membrane protein</topology>
    </subcellularLocation>
</comment>
<accession>A0A0S6VWU6</accession>
<dbReference type="HOGENOM" id="CLU_016047_0_0_0"/>
<feature type="transmembrane region" description="Helical" evidence="7">
    <location>
        <begin position="205"/>
        <end position="223"/>
    </location>
</feature>
<dbReference type="GO" id="GO:0055085">
    <property type="term" value="P:transmembrane transport"/>
    <property type="evidence" value="ECO:0007669"/>
    <property type="project" value="InterPro"/>
</dbReference>
<keyword evidence="10" id="KW-1185">Reference proteome</keyword>
<feature type="transmembrane region" description="Helical" evidence="7">
    <location>
        <begin position="7"/>
        <end position="26"/>
    </location>
</feature>
<dbReference type="Proteomes" id="UP000030700">
    <property type="component" value="Unassembled WGS sequence"/>
</dbReference>
<feature type="transmembrane region" description="Helical" evidence="7">
    <location>
        <begin position="160"/>
        <end position="181"/>
    </location>
</feature>
<dbReference type="EMBL" id="DF820456">
    <property type="protein sequence ID" value="GAK50249.1"/>
    <property type="molecule type" value="Genomic_DNA"/>
</dbReference>
<name>A0A0S6VWU6_9BACT</name>
<proteinExistence type="inferred from homology"/>
<dbReference type="InterPro" id="IPR000515">
    <property type="entry name" value="MetI-like"/>
</dbReference>
<sequence>MKQKTFDAFLIMVIPAFLLFFTFHTFPALQSLFYSFTNWRGYGIYKFVGLKNYLNVFADARVWEAYLFTFKFAITATLLVNILSLLLAMALNSTIPLRRIFRAIYFFPNILSILIIGFIFRYMFVYLFPQAGAWFVNAFHLGQPFAVLTENILGKPNLAWLGIVAVVTWQGIAFNTLLYLAGLQTVPDELFEAASLDGAGKISRFWHITLPIIMPFVTINMVLAMKGFLMVFDPIMALTGGGPGRATEAIALVIYRGGFQGGQFAYQSANAILYFIIILLVSLFQIKVLQKREVSIA</sequence>
<evidence type="ECO:0000256" key="6">
    <source>
        <dbReference type="ARBA" id="ARBA00023136"/>
    </source>
</evidence>
<keyword evidence="6 7" id="KW-0472">Membrane</keyword>
<evidence type="ECO:0000313" key="9">
    <source>
        <dbReference type="EMBL" id="GAK50249.1"/>
    </source>
</evidence>
<feature type="transmembrane region" description="Helical" evidence="7">
    <location>
        <begin position="264"/>
        <end position="284"/>
    </location>
</feature>
<keyword evidence="3" id="KW-1003">Cell membrane</keyword>
<feature type="transmembrane region" description="Helical" evidence="7">
    <location>
        <begin position="103"/>
        <end position="125"/>
    </location>
</feature>
<comment type="similarity">
    <text evidence="7">Belongs to the binding-protein-dependent transport system permease family.</text>
</comment>
<keyword evidence="2 7" id="KW-0813">Transport</keyword>
<evidence type="ECO:0000256" key="7">
    <source>
        <dbReference type="RuleBase" id="RU363032"/>
    </source>
</evidence>
<evidence type="ECO:0000259" key="8">
    <source>
        <dbReference type="PROSITE" id="PS50928"/>
    </source>
</evidence>
<evidence type="ECO:0000256" key="4">
    <source>
        <dbReference type="ARBA" id="ARBA00022692"/>
    </source>
</evidence>
<dbReference type="PANTHER" id="PTHR43227">
    <property type="entry name" value="BLL4140 PROTEIN"/>
    <property type="match status" value="1"/>
</dbReference>
<dbReference type="Pfam" id="PF00528">
    <property type="entry name" value="BPD_transp_1"/>
    <property type="match status" value="1"/>
</dbReference>
<dbReference type="PROSITE" id="PS50928">
    <property type="entry name" value="ABC_TM1"/>
    <property type="match status" value="1"/>
</dbReference>
<dbReference type="Gene3D" id="1.10.3720.10">
    <property type="entry name" value="MetI-like"/>
    <property type="match status" value="1"/>
</dbReference>
<gene>
    <name evidence="9" type="ORF">U14_01476</name>
</gene>
<evidence type="ECO:0000256" key="5">
    <source>
        <dbReference type="ARBA" id="ARBA00022989"/>
    </source>
</evidence>
<dbReference type="STRING" id="1499966.U14_01476"/>
<dbReference type="CDD" id="cd06261">
    <property type="entry name" value="TM_PBP2"/>
    <property type="match status" value="1"/>
</dbReference>
<feature type="domain" description="ABC transmembrane type-1" evidence="8">
    <location>
        <begin position="66"/>
        <end position="285"/>
    </location>
</feature>
<feature type="transmembrane region" description="Helical" evidence="7">
    <location>
        <begin position="65"/>
        <end position="91"/>
    </location>
</feature>
<evidence type="ECO:0000256" key="1">
    <source>
        <dbReference type="ARBA" id="ARBA00004651"/>
    </source>
</evidence>
<dbReference type="InterPro" id="IPR035906">
    <property type="entry name" value="MetI-like_sf"/>
</dbReference>
<evidence type="ECO:0000313" key="10">
    <source>
        <dbReference type="Proteomes" id="UP000030700"/>
    </source>
</evidence>
<dbReference type="GO" id="GO:0005886">
    <property type="term" value="C:plasma membrane"/>
    <property type="evidence" value="ECO:0007669"/>
    <property type="project" value="UniProtKB-SubCell"/>
</dbReference>
<evidence type="ECO:0000256" key="3">
    <source>
        <dbReference type="ARBA" id="ARBA00022475"/>
    </source>
</evidence>